<dbReference type="SUPFAM" id="SSF69572">
    <property type="entry name" value="Activating enzymes of the ubiquitin-like proteins"/>
    <property type="match status" value="1"/>
</dbReference>
<evidence type="ECO:0000256" key="3">
    <source>
        <dbReference type="ARBA" id="ARBA00022679"/>
    </source>
</evidence>
<protein>
    <recommendedName>
        <fullName evidence="12">Needs CLA4 to survive protein 3</fullName>
    </recommendedName>
</protein>
<evidence type="ECO:0000256" key="7">
    <source>
        <dbReference type="ARBA" id="ARBA00022741"/>
    </source>
</evidence>
<evidence type="ECO:0000256" key="12">
    <source>
        <dbReference type="ARBA" id="ARBA00075323"/>
    </source>
</evidence>
<dbReference type="GO" id="GO:0032447">
    <property type="term" value="P:protein urmylation"/>
    <property type="evidence" value="ECO:0007669"/>
    <property type="project" value="TreeGrafter"/>
</dbReference>
<organism evidence="14 15">
    <name type="scientific">Gymnopus androsaceus JB14</name>
    <dbReference type="NCBI Taxonomy" id="1447944"/>
    <lineage>
        <taxon>Eukaryota</taxon>
        <taxon>Fungi</taxon>
        <taxon>Dikarya</taxon>
        <taxon>Basidiomycota</taxon>
        <taxon>Agaricomycotina</taxon>
        <taxon>Agaricomycetes</taxon>
        <taxon>Agaricomycetidae</taxon>
        <taxon>Agaricales</taxon>
        <taxon>Marasmiineae</taxon>
        <taxon>Omphalotaceae</taxon>
        <taxon>Gymnopus</taxon>
    </lineage>
</organism>
<dbReference type="GO" id="GO:0042292">
    <property type="term" value="F:URM1 activating enzyme activity"/>
    <property type="evidence" value="ECO:0007669"/>
    <property type="project" value="TreeGrafter"/>
</dbReference>
<evidence type="ECO:0000256" key="8">
    <source>
        <dbReference type="ARBA" id="ARBA00022786"/>
    </source>
</evidence>
<dbReference type="InterPro" id="IPR045886">
    <property type="entry name" value="ThiF/MoeB/HesA"/>
</dbReference>
<dbReference type="Pfam" id="PF00899">
    <property type="entry name" value="ThiF"/>
    <property type="match status" value="1"/>
</dbReference>
<dbReference type="Gene3D" id="3.40.50.720">
    <property type="entry name" value="NAD(P)-binding Rossmann-like Domain"/>
    <property type="match status" value="1"/>
</dbReference>
<dbReference type="GO" id="GO:0005829">
    <property type="term" value="C:cytosol"/>
    <property type="evidence" value="ECO:0007669"/>
    <property type="project" value="UniProtKB-SubCell"/>
</dbReference>
<dbReference type="GO" id="GO:0070566">
    <property type="term" value="F:adenylyltransferase activity"/>
    <property type="evidence" value="ECO:0007669"/>
    <property type="project" value="InterPro"/>
</dbReference>
<keyword evidence="8" id="KW-0833">Ubl conjugation pathway</keyword>
<dbReference type="InterPro" id="IPR028885">
    <property type="entry name" value="MOCS3/Uba4"/>
</dbReference>
<dbReference type="SMART" id="SM00450">
    <property type="entry name" value="RHOD"/>
    <property type="match status" value="1"/>
</dbReference>
<dbReference type="FunFam" id="3.40.50.720:FF:000033">
    <property type="entry name" value="Adenylyltransferase and sulfurtransferase MOCS3"/>
    <property type="match status" value="1"/>
</dbReference>
<dbReference type="InterPro" id="IPR001763">
    <property type="entry name" value="Rhodanese-like_dom"/>
</dbReference>
<keyword evidence="11" id="KW-0511">Multifunctional enzyme</keyword>
<dbReference type="GO" id="GO:0004792">
    <property type="term" value="F:thiosulfate-cyanide sulfurtransferase activity"/>
    <property type="evidence" value="ECO:0007669"/>
    <property type="project" value="TreeGrafter"/>
</dbReference>
<keyword evidence="5" id="KW-0548">Nucleotidyltransferase</keyword>
<keyword evidence="2" id="KW-0963">Cytoplasm</keyword>
<dbReference type="AlphaFoldDB" id="A0A6A4HWC8"/>
<keyword evidence="10" id="KW-0067">ATP-binding</keyword>
<keyword evidence="4" id="KW-0819">tRNA processing</keyword>
<evidence type="ECO:0000256" key="1">
    <source>
        <dbReference type="ARBA" id="ARBA00004514"/>
    </source>
</evidence>
<feature type="non-terminal residue" evidence="14">
    <location>
        <position position="407"/>
    </location>
</feature>
<evidence type="ECO:0000313" key="14">
    <source>
        <dbReference type="EMBL" id="KAE9403602.1"/>
    </source>
</evidence>
<evidence type="ECO:0000256" key="5">
    <source>
        <dbReference type="ARBA" id="ARBA00022695"/>
    </source>
</evidence>
<sequence>MRKTSRSLTNPEMSLSLNDYRRYGRQMILDGFGLAGQLKLSNASVVVVGAGGLGCPALQYLGSSGIGRIGIIDHDRVELSNLQRQVLHNEETVGLPKAQSAALALKRINSTLKIDAIVEALTPENALSLLAPFDIILDCTDNAPTRYLLSDTAVALGKPLVSGAAQKFEGQLCVYNLGEVGPCYRCLFPKPPAPESAGSCEELGILGAVTGIIGNLQALETIKILTDLHDSKPTLLLFSALSVPQFRTIKLRSRKPSCPACGQEGQKIGSISEIDYVQFCGGAKPDWESLGLVENNPEHRIRVNDLKAAIDAKEPIHLIDVRPRTEFEICHLPQSTHVPLNDIVANPSSFLPDNSDTPTYIICRLGNDSQIAAEALRGLEGRNMAVKDVVGGLRAWSKDVDPQFPVY</sequence>
<dbReference type="FunFam" id="3.40.250.10:FF:000014">
    <property type="entry name" value="Adenylyltransferase and sulfurtransferase MOCS3"/>
    <property type="match status" value="1"/>
</dbReference>
<dbReference type="PANTHER" id="PTHR10953:SF102">
    <property type="entry name" value="ADENYLYLTRANSFERASE AND SULFURTRANSFERASE MOCS3"/>
    <property type="match status" value="1"/>
</dbReference>
<dbReference type="NCBIfam" id="NF004281">
    <property type="entry name" value="PRK05690.1"/>
    <property type="match status" value="1"/>
</dbReference>
<dbReference type="Pfam" id="PF00581">
    <property type="entry name" value="Rhodanese"/>
    <property type="match status" value="1"/>
</dbReference>
<keyword evidence="7" id="KW-0547">Nucleotide-binding</keyword>
<dbReference type="HAMAP" id="MF_03049">
    <property type="entry name" value="MOCS3_Uba4"/>
    <property type="match status" value="1"/>
</dbReference>
<evidence type="ECO:0000259" key="13">
    <source>
        <dbReference type="PROSITE" id="PS50206"/>
    </source>
</evidence>
<evidence type="ECO:0000256" key="2">
    <source>
        <dbReference type="ARBA" id="ARBA00022490"/>
    </source>
</evidence>
<dbReference type="InterPro" id="IPR035985">
    <property type="entry name" value="Ubiquitin-activating_enz"/>
</dbReference>
<evidence type="ECO:0000256" key="6">
    <source>
        <dbReference type="ARBA" id="ARBA00022723"/>
    </source>
</evidence>
<evidence type="ECO:0000256" key="9">
    <source>
        <dbReference type="ARBA" id="ARBA00022833"/>
    </source>
</evidence>
<accession>A0A6A4HWC8</accession>
<dbReference type="GO" id="GO:0046872">
    <property type="term" value="F:metal ion binding"/>
    <property type="evidence" value="ECO:0007669"/>
    <property type="project" value="UniProtKB-KW"/>
</dbReference>
<keyword evidence="9" id="KW-0862">Zinc</keyword>
<dbReference type="PROSITE" id="PS50206">
    <property type="entry name" value="RHODANESE_3"/>
    <property type="match status" value="1"/>
</dbReference>
<reference evidence="14" key="1">
    <citation type="journal article" date="2019" name="Environ. Microbiol.">
        <title>Fungal ecological strategies reflected in gene transcription - a case study of two litter decomposers.</title>
        <authorList>
            <person name="Barbi F."/>
            <person name="Kohler A."/>
            <person name="Barry K."/>
            <person name="Baskaran P."/>
            <person name="Daum C."/>
            <person name="Fauchery L."/>
            <person name="Ihrmark K."/>
            <person name="Kuo A."/>
            <person name="LaButti K."/>
            <person name="Lipzen A."/>
            <person name="Morin E."/>
            <person name="Grigoriev I.V."/>
            <person name="Henrissat B."/>
            <person name="Lindahl B."/>
            <person name="Martin F."/>
        </authorList>
    </citation>
    <scope>NUCLEOTIDE SEQUENCE</scope>
    <source>
        <strain evidence="14">JB14</strain>
    </source>
</reference>
<evidence type="ECO:0000313" key="15">
    <source>
        <dbReference type="Proteomes" id="UP000799118"/>
    </source>
</evidence>
<dbReference type="InterPro" id="IPR036873">
    <property type="entry name" value="Rhodanese-like_dom_sf"/>
</dbReference>
<dbReference type="GO" id="GO:0005524">
    <property type="term" value="F:ATP binding"/>
    <property type="evidence" value="ECO:0007669"/>
    <property type="project" value="UniProtKB-KW"/>
</dbReference>
<dbReference type="GO" id="GO:0002143">
    <property type="term" value="P:tRNA wobble position uridine thiolation"/>
    <property type="evidence" value="ECO:0007669"/>
    <property type="project" value="InterPro"/>
</dbReference>
<proteinExistence type="inferred from homology"/>
<dbReference type="EMBL" id="ML769423">
    <property type="protein sequence ID" value="KAE9403602.1"/>
    <property type="molecule type" value="Genomic_DNA"/>
</dbReference>
<dbReference type="CDD" id="cd00757">
    <property type="entry name" value="ThiF_MoeB_HesA_family"/>
    <property type="match status" value="1"/>
</dbReference>
<name>A0A6A4HWC8_9AGAR</name>
<gene>
    <name evidence="14" type="ORF">BT96DRAFT_854571</name>
</gene>
<keyword evidence="3" id="KW-0808">Transferase</keyword>
<evidence type="ECO:0000256" key="4">
    <source>
        <dbReference type="ARBA" id="ARBA00022694"/>
    </source>
</evidence>
<feature type="domain" description="Rhodanese" evidence="13">
    <location>
        <begin position="312"/>
        <end position="405"/>
    </location>
</feature>
<dbReference type="InterPro" id="IPR000594">
    <property type="entry name" value="ThiF_NAD_FAD-bd"/>
</dbReference>
<evidence type="ECO:0000256" key="10">
    <source>
        <dbReference type="ARBA" id="ARBA00022840"/>
    </source>
</evidence>
<dbReference type="OrthoDB" id="10261062at2759"/>
<dbReference type="Gene3D" id="3.40.250.10">
    <property type="entry name" value="Rhodanese-like domain"/>
    <property type="match status" value="1"/>
</dbReference>
<dbReference type="PANTHER" id="PTHR10953">
    <property type="entry name" value="UBIQUITIN-ACTIVATING ENZYME E1"/>
    <property type="match status" value="1"/>
</dbReference>
<comment type="subcellular location">
    <subcellularLocation>
        <location evidence="1">Cytoplasm</location>
        <location evidence="1">Cytosol</location>
    </subcellularLocation>
</comment>
<dbReference type="Proteomes" id="UP000799118">
    <property type="component" value="Unassembled WGS sequence"/>
</dbReference>
<keyword evidence="15" id="KW-1185">Reference proteome</keyword>
<evidence type="ECO:0000256" key="11">
    <source>
        <dbReference type="ARBA" id="ARBA00023268"/>
    </source>
</evidence>
<keyword evidence="6" id="KW-0479">Metal-binding</keyword>